<evidence type="ECO:0000256" key="6">
    <source>
        <dbReference type="PIRSR" id="PIRSR600223-1"/>
    </source>
</evidence>
<dbReference type="PANTHER" id="PTHR43390">
    <property type="entry name" value="SIGNAL PEPTIDASE I"/>
    <property type="match status" value="1"/>
</dbReference>
<dbReference type="STRING" id="749222.Nitsa_1120"/>
<comment type="similarity">
    <text evidence="2 7">Belongs to the peptidase S26 family.</text>
</comment>
<reference evidence="10" key="2">
    <citation type="submission" date="2011-01" db="EMBL/GenBank/DDBJ databases">
        <title>The complete genome of Nitratifractor salsuginis DSM 16511.</title>
        <authorList>
            <consortium name="US DOE Joint Genome Institute (JGI-PGF)"/>
            <person name="Lucas S."/>
            <person name="Copeland A."/>
            <person name="Lapidus A."/>
            <person name="Bruce D."/>
            <person name="Goodwin L."/>
            <person name="Pitluck S."/>
            <person name="Kyrpides N."/>
            <person name="Mavromatis K."/>
            <person name="Ivanova N."/>
            <person name="Mikhailova N."/>
            <person name="Zeytun A."/>
            <person name="Detter J.C."/>
            <person name="Tapia R."/>
            <person name="Han C."/>
            <person name="Land M."/>
            <person name="Hauser L."/>
            <person name="Markowitz V."/>
            <person name="Cheng J.-F."/>
            <person name="Hugenholtz P."/>
            <person name="Woyke T."/>
            <person name="Wu D."/>
            <person name="Tindall B."/>
            <person name="Schuetze A."/>
            <person name="Brambilla E."/>
            <person name="Klenk H.-P."/>
            <person name="Eisen J.A."/>
        </authorList>
    </citation>
    <scope>NUCLEOTIDE SEQUENCE [LARGE SCALE GENOMIC DNA]</scope>
    <source>
        <strain evidence="10">DSM 16511 / JCM 12458 / E9I37-1</strain>
    </source>
</reference>
<sequence>MKKFARGLYRFSSSWTGTIIIVLLLIFFVAQSFVIPSGSMKRTLLIGDFLFAKKFSYGITIPELPWVGLKLLPDFRGDGHLIDGPRPKREDIVIFYVPKDRKTHFVKRCVAVGGDEILYYDKHLLIHFHEGDEYIRSHYPARKIVTVLGKLWVVNPYKDKYPGIQYKPEYNGNSFLMLLYRSPQVDMKPLFLPELKAPAYSMGGTPVNVFYKKVEPDHYYMIGDNRDNSEDSRFWGSVPYSLIIGKPWVIYFSIEYRSYDRVMYGKGGGRDHQALRKVCGDLPLDSKECREAWDKHRFTVRWDRVGRNVDRFQFEVPKDD</sequence>
<evidence type="ECO:0000256" key="3">
    <source>
        <dbReference type="ARBA" id="ARBA00013208"/>
    </source>
</evidence>
<comment type="catalytic activity">
    <reaction evidence="1 7">
        <text>Cleavage of hydrophobic, N-terminal signal or leader sequences from secreted and periplasmic proteins.</text>
        <dbReference type="EC" id="3.4.21.89"/>
    </reaction>
</comment>
<accession>E6WY00</accession>
<dbReference type="Gene3D" id="2.10.109.10">
    <property type="entry name" value="Umud Fragment, subunit A"/>
    <property type="match status" value="1"/>
</dbReference>
<dbReference type="GO" id="GO:0016020">
    <property type="term" value="C:membrane"/>
    <property type="evidence" value="ECO:0007669"/>
    <property type="project" value="UniProtKB-SubCell"/>
</dbReference>
<name>E6WY00_NITSE</name>
<evidence type="ECO:0000313" key="9">
    <source>
        <dbReference type="EMBL" id="ADV46374.1"/>
    </source>
</evidence>
<keyword evidence="10" id="KW-1185">Reference proteome</keyword>
<dbReference type="GO" id="GO:0004252">
    <property type="term" value="F:serine-type endopeptidase activity"/>
    <property type="evidence" value="ECO:0007669"/>
    <property type="project" value="InterPro"/>
</dbReference>
<dbReference type="AlphaFoldDB" id="E6WY00"/>
<evidence type="ECO:0000313" key="10">
    <source>
        <dbReference type="Proteomes" id="UP000008633"/>
    </source>
</evidence>
<evidence type="ECO:0000259" key="8">
    <source>
        <dbReference type="Pfam" id="PF10502"/>
    </source>
</evidence>
<dbReference type="Pfam" id="PF10502">
    <property type="entry name" value="Peptidase_S26"/>
    <property type="match status" value="1"/>
</dbReference>
<dbReference type="PROSITE" id="PS00761">
    <property type="entry name" value="SPASE_I_3"/>
    <property type="match status" value="1"/>
</dbReference>
<dbReference type="EMBL" id="CP002452">
    <property type="protein sequence ID" value="ADV46374.1"/>
    <property type="molecule type" value="Genomic_DNA"/>
</dbReference>
<dbReference type="InterPro" id="IPR019533">
    <property type="entry name" value="Peptidase_S26"/>
</dbReference>
<evidence type="ECO:0000256" key="4">
    <source>
        <dbReference type="ARBA" id="ARBA00019232"/>
    </source>
</evidence>
<keyword evidence="7" id="KW-0645">Protease</keyword>
<reference evidence="9 10" key="1">
    <citation type="journal article" date="2011" name="Stand. Genomic Sci.">
        <title>Complete genome sequence of Nitratifractor salsuginis type strain (E9I37-1).</title>
        <authorList>
            <person name="Anderson I."/>
            <person name="Sikorski J."/>
            <person name="Zeytun A."/>
            <person name="Nolan M."/>
            <person name="Lapidus A."/>
            <person name="Lucas S."/>
            <person name="Hammon N."/>
            <person name="Deshpande S."/>
            <person name="Cheng J.F."/>
            <person name="Tapia R."/>
            <person name="Han C."/>
            <person name="Goodwin L."/>
            <person name="Pitluck S."/>
            <person name="Liolios K."/>
            <person name="Pagani I."/>
            <person name="Ivanova N."/>
            <person name="Huntemann M."/>
            <person name="Mavromatis K."/>
            <person name="Ovchinikova G."/>
            <person name="Pati A."/>
            <person name="Chen A."/>
            <person name="Palaniappan K."/>
            <person name="Land M."/>
            <person name="Hauser L."/>
            <person name="Brambilla E.M."/>
            <person name="Ngatchou-Djao O.D."/>
            <person name="Rohde M."/>
            <person name="Tindall B.J."/>
            <person name="Goker M."/>
            <person name="Detter J.C."/>
            <person name="Woyke T."/>
            <person name="Bristow J."/>
            <person name="Eisen J.A."/>
            <person name="Markowitz V."/>
            <person name="Hugenholtz P."/>
            <person name="Klenk H.P."/>
            <person name="Kyrpides N.C."/>
        </authorList>
    </citation>
    <scope>NUCLEOTIDE SEQUENCE [LARGE SCALE GENOMIC DNA]</scope>
    <source>
        <strain evidence="10">DSM 16511 / JCM 12458 / E9I37-1</strain>
    </source>
</reference>
<evidence type="ECO:0000256" key="7">
    <source>
        <dbReference type="RuleBase" id="RU362042"/>
    </source>
</evidence>
<dbReference type="HOGENOM" id="CLU_028723_1_3_7"/>
<dbReference type="InterPro" id="IPR019758">
    <property type="entry name" value="Pept_S26A_signal_pept_1_CS"/>
</dbReference>
<dbReference type="PANTHER" id="PTHR43390:SF1">
    <property type="entry name" value="CHLOROPLAST PROCESSING PEPTIDASE"/>
    <property type="match status" value="1"/>
</dbReference>
<proteinExistence type="inferred from homology"/>
<dbReference type="InterPro" id="IPR036286">
    <property type="entry name" value="LexA/Signal_pep-like_sf"/>
</dbReference>
<dbReference type="CDD" id="cd06530">
    <property type="entry name" value="S26_SPase_I"/>
    <property type="match status" value="1"/>
</dbReference>
<feature type="domain" description="Peptidase S26" evidence="8">
    <location>
        <begin position="14"/>
        <end position="251"/>
    </location>
</feature>
<evidence type="ECO:0000256" key="2">
    <source>
        <dbReference type="ARBA" id="ARBA00009370"/>
    </source>
</evidence>
<protein>
    <recommendedName>
        <fullName evidence="4 7">Signal peptidase I</fullName>
        <ecNumber evidence="3 7">3.4.21.89</ecNumber>
    </recommendedName>
</protein>
<organism evidence="9 10">
    <name type="scientific">Nitratifractor salsuginis (strain DSM 16511 / JCM 12458 / E9I37-1)</name>
    <dbReference type="NCBI Taxonomy" id="749222"/>
    <lineage>
        <taxon>Bacteria</taxon>
        <taxon>Pseudomonadati</taxon>
        <taxon>Campylobacterota</taxon>
        <taxon>Epsilonproteobacteria</taxon>
        <taxon>Campylobacterales</taxon>
        <taxon>Sulfurovaceae</taxon>
        <taxon>Nitratifractor</taxon>
    </lineage>
</organism>
<feature type="active site" evidence="6">
    <location>
        <position position="39"/>
    </location>
</feature>
<dbReference type="RefSeq" id="WP_013554065.1">
    <property type="nucleotide sequence ID" value="NC_014935.1"/>
</dbReference>
<keyword evidence="5 7" id="KW-0378">Hydrolase</keyword>
<dbReference type="NCBIfam" id="TIGR02227">
    <property type="entry name" value="sigpep_I_bact"/>
    <property type="match status" value="1"/>
</dbReference>
<dbReference type="GO" id="GO:0009003">
    <property type="term" value="F:signal peptidase activity"/>
    <property type="evidence" value="ECO:0007669"/>
    <property type="project" value="UniProtKB-EC"/>
</dbReference>
<dbReference type="KEGG" id="nsa:Nitsa_1120"/>
<dbReference type="EC" id="3.4.21.89" evidence="3 7"/>
<dbReference type="SUPFAM" id="SSF51306">
    <property type="entry name" value="LexA/Signal peptidase"/>
    <property type="match status" value="1"/>
</dbReference>
<dbReference type="Proteomes" id="UP000008633">
    <property type="component" value="Chromosome"/>
</dbReference>
<feature type="active site" evidence="6">
    <location>
        <position position="107"/>
    </location>
</feature>
<dbReference type="PRINTS" id="PR00727">
    <property type="entry name" value="LEADERPTASE"/>
</dbReference>
<dbReference type="OrthoDB" id="9815782at2"/>
<dbReference type="GO" id="GO:0006465">
    <property type="term" value="P:signal peptide processing"/>
    <property type="evidence" value="ECO:0007669"/>
    <property type="project" value="InterPro"/>
</dbReference>
<comment type="subcellular location">
    <subcellularLocation>
        <location evidence="7">Membrane</location>
        <topology evidence="7">Single-pass type II membrane protein</topology>
    </subcellularLocation>
</comment>
<dbReference type="eggNOG" id="COG0681">
    <property type="taxonomic scope" value="Bacteria"/>
</dbReference>
<evidence type="ECO:0000256" key="5">
    <source>
        <dbReference type="ARBA" id="ARBA00022801"/>
    </source>
</evidence>
<dbReference type="InterPro" id="IPR000223">
    <property type="entry name" value="Pept_S26A_signal_pept_1"/>
</dbReference>
<gene>
    <name evidence="9" type="ordered locus">Nitsa_1120</name>
</gene>
<evidence type="ECO:0000256" key="1">
    <source>
        <dbReference type="ARBA" id="ARBA00000677"/>
    </source>
</evidence>